<dbReference type="GeneID" id="124294415"/>
<reference evidence="2" key="1">
    <citation type="submission" date="2025-08" db="UniProtKB">
        <authorList>
            <consortium name="RefSeq"/>
        </authorList>
    </citation>
    <scope>IDENTIFICATION</scope>
    <source>
        <tissue evidence="2">Thorax and Abdomen</tissue>
    </source>
</reference>
<accession>A0ABM3G505</accession>
<name>A0ABM3G505_NEOLC</name>
<gene>
    <name evidence="2" type="primary">LOC124294415</name>
</gene>
<keyword evidence="1" id="KW-1185">Reference proteome</keyword>
<evidence type="ECO:0000313" key="1">
    <source>
        <dbReference type="Proteomes" id="UP000829291"/>
    </source>
</evidence>
<organism evidence="1 2">
    <name type="scientific">Neodiprion lecontei</name>
    <name type="common">Redheaded pine sawfly</name>
    <dbReference type="NCBI Taxonomy" id="441921"/>
    <lineage>
        <taxon>Eukaryota</taxon>
        <taxon>Metazoa</taxon>
        <taxon>Ecdysozoa</taxon>
        <taxon>Arthropoda</taxon>
        <taxon>Hexapoda</taxon>
        <taxon>Insecta</taxon>
        <taxon>Pterygota</taxon>
        <taxon>Neoptera</taxon>
        <taxon>Endopterygota</taxon>
        <taxon>Hymenoptera</taxon>
        <taxon>Tenthredinoidea</taxon>
        <taxon>Diprionidae</taxon>
        <taxon>Diprioninae</taxon>
        <taxon>Neodiprion</taxon>
    </lineage>
</organism>
<evidence type="ECO:0000313" key="2">
    <source>
        <dbReference type="RefSeq" id="XP_046595345.1"/>
    </source>
</evidence>
<dbReference type="Proteomes" id="UP000829291">
    <property type="component" value="Chromosome 5"/>
</dbReference>
<proteinExistence type="predicted"/>
<protein>
    <submittedName>
        <fullName evidence="2">Uncharacterized protein LOC124294415</fullName>
    </submittedName>
</protein>
<dbReference type="RefSeq" id="XP_046595345.1">
    <property type="nucleotide sequence ID" value="XM_046739389.1"/>
</dbReference>
<sequence>MSDTIDSLAELLKKVSETVNETKSEVNKIGKTTEDLSTSVKEVRNELKEWTGRCRAPEQKYEDHKERIDNIEMKIDFLLKQEREKNLMMFKVPDTLEVNGDLNKSVMEIFRTAGIGIAERDVEAIFRVGKEIGNRPVKISMVNKRAKYSVLK</sequence>